<evidence type="ECO:0000256" key="3">
    <source>
        <dbReference type="ARBA" id="ARBA00023187"/>
    </source>
</evidence>
<reference evidence="7" key="1">
    <citation type="submission" date="2023-04" db="EMBL/GenBank/DDBJ databases">
        <authorList>
            <person name="Vijverberg K."/>
            <person name="Xiong W."/>
            <person name="Schranz E."/>
        </authorList>
    </citation>
    <scope>NUCLEOTIDE SEQUENCE</scope>
</reference>
<dbReference type="SUPFAM" id="SSF54928">
    <property type="entry name" value="RNA-binding domain, RBD"/>
    <property type="match status" value="1"/>
</dbReference>
<dbReference type="PROSITE" id="PS50102">
    <property type="entry name" value="RRM"/>
    <property type="match status" value="1"/>
</dbReference>
<evidence type="ECO:0000256" key="5">
    <source>
        <dbReference type="SAM" id="MobiDB-lite"/>
    </source>
</evidence>
<dbReference type="SMART" id="SM00360">
    <property type="entry name" value="RRM"/>
    <property type="match status" value="1"/>
</dbReference>
<sequence length="442" mass="48874">MDGHQKEGEWTEVRRRRKPTSIPGDETTFYVSNIPHGAWIAEIRQLFTKHGEVVDIYILAKKNSNGKHFAFVRFRQVMDVKALEVALQGIRCRDKVLEVNLAKHPRKLISPLERKKTSIRMQNQFRPPQNNFNGLRDYRSFAQVAATRRYAQPATRQPIQPPAPPPPPPVPPPPTPPILIKPIQSWTMESDDDNDAVDLEGEDEEEAVSETWMHDDVDGPDEGEFRPRKDKDDPPVIGNRFGDEDAGKTPTTVTETVGRSDVNASSGIPTILIIGVPRFEEPALEKVENPNGPFPVTIPLGCFGTFPTNTAPINFSAQAECVGKAHTDSAGAKRKRKILKRSGHKSTPPIKLITPHLENTFDEPLQPNFASSWTSTNSLGLNRNPTLHSSNGIDLESCNVLTNSQELEAIAEVGVAVGFQIEPNDAAPCEVMGESGDNICNQ</sequence>
<evidence type="ECO:0000313" key="7">
    <source>
        <dbReference type="EMBL" id="CAI9279927.1"/>
    </source>
</evidence>
<keyword evidence="8" id="KW-1185">Reference proteome</keyword>
<dbReference type="PANTHER" id="PTHR23147">
    <property type="entry name" value="SERINE/ARGININE RICH SPLICING FACTOR"/>
    <property type="match status" value="1"/>
</dbReference>
<feature type="compositionally biased region" description="Acidic residues" evidence="5">
    <location>
        <begin position="189"/>
        <end position="208"/>
    </location>
</feature>
<dbReference type="Pfam" id="PF00076">
    <property type="entry name" value="RRM_1"/>
    <property type="match status" value="1"/>
</dbReference>
<evidence type="ECO:0000313" key="8">
    <source>
        <dbReference type="Proteomes" id="UP001177003"/>
    </source>
</evidence>
<feature type="region of interest" description="Disordered" evidence="5">
    <location>
        <begin position="1"/>
        <end position="25"/>
    </location>
</feature>
<keyword evidence="2" id="KW-0747">Spliceosome</keyword>
<feature type="domain" description="RRM" evidence="6">
    <location>
        <begin position="27"/>
        <end position="104"/>
    </location>
</feature>
<dbReference type="GO" id="GO:0006397">
    <property type="term" value="P:mRNA processing"/>
    <property type="evidence" value="ECO:0007669"/>
    <property type="project" value="UniProtKB-KW"/>
</dbReference>
<name>A0AA36E2V3_LACSI</name>
<feature type="compositionally biased region" description="Basic and acidic residues" evidence="5">
    <location>
        <begin position="212"/>
        <end position="234"/>
    </location>
</feature>
<dbReference type="Gene3D" id="3.30.70.330">
    <property type="match status" value="1"/>
</dbReference>
<organism evidence="7 8">
    <name type="scientific">Lactuca saligna</name>
    <name type="common">Willowleaf lettuce</name>
    <dbReference type="NCBI Taxonomy" id="75948"/>
    <lineage>
        <taxon>Eukaryota</taxon>
        <taxon>Viridiplantae</taxon>
        <taxon>Streptophyta</taxon>
        <taxon>Embryophyta</taxon>
        <taxon>Tracheophyta</taxon>
        <taxon>Spermatophyta</taxon>
        <taxon>Magnoliopsida</taxon>
        <taxon>eudicotyledons</taxon>
        <taxon>Gunneridae</taxon>
        <taxon>Pentapetalae</taxon>
        <taxon>asterids</taxon>
        <taxon>campanulids</taxon>
        <taxon>Asterales</taxon>
        <taxon>Asteraceae</taxon>
        <taxon>Cichorioideae</taxon>
        <taxon>Cichorieae</taxon>
        <taxon>Lactucinae</taxon>
        <taxon>Lactuca</taxon>
    </lineage>
</organism>
<keyword evidence="1" id="KW-0507">mRNA processing</keyword>
<evidence type="ECO:0000256" key="2">
    <source>
        <dbReference type="ARBA" id="ARBA00022728"/>
    </source>
</evidence>
<proteinExistence type="predicted"/>
<feature type="compositionally biased region" description="Pro residues" evidence="5">
    <location>
        <begin position="159"/>
        <end position="179"/>
    </location>
</feature>
<dbReference type="InterPro" id="IPR000504">
    <property type="entry name" value="RRM_dom"/>
</dbReference>
<dbReference type="GO" id="GO:0003723">
    <property type="term" value="F:RNA binding"/>
    <property type="evidence" value="ECO:0007669"/>
    <property type="project" value="UniProtKB-UniRule"/>
</dbReference>
<evidence type="ECO:0000256" key="4">
    <source>
        <dbReference type="PROSITE-ProRule" id="PRU00176"/>
    </source>
</evidence>
<dbReference type="GO" id="GO:0005681">
    <property type="term" value="C:spliceosomal complex"/>
    <property type="evidence" value="ECO:0007669"/>
    <property type="project" value="UniProtKB-KW"/>
</dbReference>
<keyword evidence="4" id="KW-0694">RNA-binding</keyword>
<feature type="region of interest" description="Disordered" evidence="5">
    <location>
        <begin position="149"/>
        <end position="256"/>
    </location>
</feature>
<accession>A0AA36E2V3</accession>
<dbReference type="CDD" id="cd00590">
    <property type="entry name" value="RRM_SF"/>
    <property type="match status" value="1"/>
</dbReference>
<dbReference type="EMBL" id="OX465080">
    <property type="protein sequence ID" value="CAI9279927.1"/>
    <property type="molecule type" value="Genomic_DNA"/>
</dbReference>
<evidence type="ECO:0000259" key="6">
    <source>
        <dbReference type="PROSITE" id="PS50102"/>
    </source>
</evidence>
<protein>
    <recommendedName>
        <fullName evidence="6">RRM domain-containing protein</fullName>
    </recommendedName>
</protein>
<dbReference type="InterPro" id="IPR035979">
    <property type="entry name" value="RBD_domain_sf"/>
</dbReference>
<dbReference type="GO" id="GO:0008380">
    <property type="term" value="P:RNA splicing"/>
    <property type="evidence" value="ECO:0007669"/>
    <property type="project" value="UniProtKB-KW"/>
</dbReference>
<keyword evidence="3" id="KW-0508">mRNA splicing</keyword>
<dbReference type="AlphaFoldDB" id="A0AA36E2V3"/>
<dbReference type="InterPro" id="IPR050907">
    <property type="entry name" value="SRSF"/>
</dbReference>
<feature type="compositionally biased region" description="Basic and acidic residues" evidence="5">
    <location>
        <begin position="1"/>
        <end position="13"/>
    </location>
</feature>
<dbReference type="Proteomes" id="UP001177003">
    <property type="component" value="Chromosome 4"/>
</dbReference>
<dbReference type="InterPro" id="IPR012677">
    <property type="entry name" value="Nucleotide-bd_a/b_plait_sf"/>
</dbReference>
<evidence type="ECO:0000256" key="1">
    <source>
        <dbReference type="ARBA" id="ARBA00022664"/>
    </source>
</evidence>
<gene>
    <name evidence="7" type="ORF">LSALG_LOCUS19699</name>
</gene>